<evidence type="ECO:0000313" key="2">
    <source>
        <dbReference type="Proteomes" id="UP000828048"/>
    </source>
</evidence>
<dbReference type="EMBL" id="CM037161">
    <property type="protein sequence ID" value="KAH7855235.1"/>
    <property type="molecule type" value="Genomic_DNA"/>
</dbReference>
<evidence type="ECO:0000313" key="1">
    <source>
        <dbReference type="EMBL" id="KAH7855235.1"/>
    </source>
</evidence>
<protein>
    <submittedName>
        <fullName evidence="1">Uncharacterized protein</fullName>
    </submittedName>
</protein>
<reference evidence="1 2" key="1">
    <citation type="journal article" date="2021" name="Hortic Res">
        <title>High-quality reference genome and annotation aids understanding of berry development for evergreen blueberry (Vaccinium darrowii).</title>
        <authorList>
            <person name="Yu J."/>
            <person name="Hulse-Kemp A.M."/>
            <person name="Babiker E."/>
            <person name="Staton M."/>
        </authorList>
    </citation>
    <scope>NUCLEOTIDE SEQUENCE [LARGE SCALE GENOMIC DNA]</scope>
    <source>
        <strain evidence="2">cv. NJ 8807/NJ 8810</strain>
        <tissue evidence="1">Young leaf</tissue>
    </source>
</reference>
<organism evidence="1 2">
    <name type="scientific">Vaccinium darrowii</name>
    <dbReference type="NCBI Taxonomy" id="229202"/>
    <lineage>
        <taxon>Eukaryota</taxon>
        <taxon>Viridiplantae</taxon>
        <taxon>Streptophyta</taxon>
        <taxon>Embryophyta</taxon>
        <taxon>Tracheophyta</taxon>
        <taxon>Spermatophyta</taxon>
        <taxon>Magnoliopsida</taxon>
        <taxon>eudicotyledons</taxon>
        <taxon>Gunneridae</taxon>
        <taxon>Pentapetalae</taxon>
        <taxon>asterids</taxon>
        <taxon>Ericales</taxon>
        <taxon>Ericaceae</taxon>
        <taxon>Vaccinioideae</taxon>
        <taxon>Vaccinieae</taxon>
        <taxon>Vaccinium</taxon>
    </lineage>
</organism>
<accession>A0ACB7YNX5</accession>
<comment type="caution">
    <text evidence="1">The sequence shown here is derived from an EMBL/GenBank/DDBJ whole genome shotgun (WGS) entry which is preliminary data.</text>
</comment>
<sequence>MSLFVRSSLHEKAVSWRFTSNDTLDLDFGSARRESNVYGESFLINVGEAIIDSVPEIFANRKCIRSLHLRRWQGSATHHIELTDAKILHGLKKMDGLTFLSLQGISMITELPTVILELNDLKILDLRACHNLEVIPNKIGLLKKLTHLDVSECYLLEHMPKSLAQLSNLEVLKGFLIGDFKNKQSCTLYDLSKLRYLRKLNIYISVKNLLRLRDLEDFGGFRKICRPAKVDYIMRRMLFTSST</sequence>
<name>A0ACB7YNX5_9ERIC</name>
<gene>
    <name evidence="1" type="ORF">Vadar_022710</name>
</gene>
<dbReference type="Proteomes" id="UP000828048">
    <property type="component" value="Chromosome 11"/>
</dbReference>
<keyword evidence="2" id="KW-1185">Reference proteome</keyword>
<proteinExistence type="predicted"/>